<feature type="transmembrane region" description="Helical" evidence="1">
    <location>
        <begin position="258"/>
        <end position="277"/>
    </location>
</feature>
<evidence type="ECO:0000256" key="1">
    <source>
        <dbReference type="SAM" id="Phobius"/>
    </source>
</evidence>
<keyword evidence="1" id="KW-0472">Membrane</keyword>
<dbReference type="Proteomes" id="UP000007842">
    <property type="component" value="Chromosome"/>
</dbReference>
<dbReference type="PATRIC" id="fig|1003195.11.peg.4793"/>
<proteinExistence type="predicted"/>
<gene>
    <name evidence="2" type="ordered locus">SCATT_33130</name>
</gene>
<evidence type="ECO:0008006" key="4">
    <source>
        <dbReference type="Google" id="ProtNLM"/>
    </source>
</evidence>
<dbReference type="Pfam" id="PF06240">
    <property type="entry name" value="COXG"/>
    <property type="match status" value="1"/>
</dbReference>
<keyword evidence="3" id="KW-1185">Reference proteome</keyword>
<accession>G8X2U3</accession>
<dbReference type="AlphaFoldDB" id="F8JVI5"/>
<dbReference type="KEGG" id="scy:SCATT_33130"/>
<keyword evidence="1" id="KW-1133">Transmembrane helix</keyword>
<reference evidence="3" key="1">
    <citation type="submission" date="2011-12" db="EMBL/GenBank/DDBJ databases">
        <title>Complete genome sequence of Streptomyces cattleya strain DSM 46488.</title>
        <authorList>
            <person name="Ou H.-Y."/>
            <person name="Li P."/>
            <person name="Zhao C."/>
            <person name="O'Hagan D."/>
            <person name="Deng Z."/>
        </authorList>
    </citation>
    <scope>NUCLEOTIDE SEQUENCE [LARGE SCALE GENOMIC DNA]</scope>
    <source>
        <strain evidence="3">ATCC 35852 / DSM 46488 / JCM 4925 / NBRC 14057 / NRRL 8057</strain>
    </source>
</reference>
<evidence type="ECO:0000313" key="3">
    <source>
        <dbReference type="Proteomes" id="UP000007842"/>
    </source>
</evidence>
<dbReference type="PANTHER" id="PTHR38588:SF1">
    <property type="entry name" value="BLL0334 PROTEIN"/>
    <property type="match status" value="1"/>
</dbReference>
<accession>F8JVI5</accession>
<dbReference type="OrthoDB" id="4350688at2"/>
<organism evidence="2 3">
    <name type="scientific">Streptantibioticus cattleyicolor (strain ATCC 35852 / DSM 46488 / JCM 4925 / NBRC 14057 / NRRL 8057)</name>
    <name type="common">Streptomyces cattleya</name>
    <dbReference type="NCBI Taxonomy" id="1003195"/>
    <lineage>
        <taxon>Bacteria</taxon>
        <taxon>Bacillati</taxon>
        <taxon>Actinomycetota</taxon>
        <taxon>Actinomycetes</taxon>
        <taxon>Kitasatosporales</taxon>
        <taxon>Streptomycetaceae</taxon>
        <taxon>Streptantibioticus</taxon>
    </lineage>
</organism>
<dbReference type="InterPro" id="IPR010419">
    <property type="entry name" value="CO_DH_gsu"/>
</dbReference>
<dbReference type="KEGG" id="sct:SCAT_3320"/>
<keyword evidence="1" id="KW-0812">Transmembrane</keyword>
<dbReference type="eggNOG" id="COG3427">
    <property type="taxonomic scope" value="Bacteria"/>
</dbReference>
<dbReference type="PANTHER" id="PTHR38588">
    <property type="entry name" value="BLL0334 PROTEIN"/>
    <property type="match status" value="1"/>
</dbReference>
<protein>
    <recommendedName>
        <fullName evidence="4">Carbon monoxide dehydrogenase subunit G</fullName>
    </recommendedName>
</protein>
<dbReference type="HOGENOM" id="CLU_043666_0_0_11"/>
<name>F8JVI5_STREN</name>
<dbReference type="STRING" id="1003195.SCATT_33130"/>
<dbReference type="Gene3D" id="3.30.530.20">
    <property type="match status" value="1"/>
</dbReference>
<dbReference type="RefSeq" id="WP_014144050.1">
    <property type="nucleotide sequence ID" value="NC_016111.1"/>
</dbReference>
<sequence>MEHEAFVPFPLETVRLALGEPDRVARCVSGLQLDVDPPAGSAGTLTGRLRLRIGNSTITYRGNVRIAECDGGFEIEGEGVEARGSGTVKAALVIGVEPAEDGTRLGFSGAVQAEGRLTEYDADTVDAAGRRLLDRFVADLVTDLEAEPPAVPSAAAEQPSVTLPEETVDEADDTLLPGEEEGLDVVEFEVPGIEVPENVAGLEEGTGLGAQAHSAEAAHARRTMIGRSAEEVDHAPPRGRYAPVPAPPATSATATLRWAAPAAAALVASAVVVGRVLRRRR</sequence>
<dbReference type="EMBL" id="CP003219">
    <property type="protein sequence ID" value="AEW95684.1"/>
    <property type="molecule type" value="Genomic_DNA"/>
</dbReference>
<dbReference type="SUPFAM" id="SSF55961">
    <property type="entry name" value="Bet v1-like"/>
    <property type="match status" value="1"/>
</dbReference>
<dbReference type="InterPro" id="IPR023393">
    <property type="entry name" value="START-like_dom_sf"/>
</dbReference>
<evidence type="ECO:0000313" key="2">
    <source>
        <dbReference type="EMBL" id="AEW95684.1"/>
    </source>
</evidence>